<gene>
    <name evidence="2" type="ORF">MSIBF_A1330001</name>
</gene>
<evidence type="ECO:0000259" key="1">
    <source>
        <dbReference type="Pfam" id="PF01345"/>
    </source>
</evidence>
<dbReference type="InterPro" id="IPR001434">
    <property type="entry name" value="OmcB-like_DUF11"/>
</dbReference>
<reference evidence="2" key="1">
    <citation type="submission" date="2014-09" db="EMBL/GenBank/DDBJ databases">
        <authorList>
            <person name="Probst J Alexander"/>
        </authorList>
    </citation>
    <scope>NUCLEOTIDE SEQUENCE</scope>
</reference>
<dbReference type="Pfam" id="PF01345">
    <property type="entry name" value="DUF11"/>
    <property type="match status" value="4"/>
</dbReference>
<sequence>MYVKVHSNASGGKNFNYINVKGYDINGKEEKDSSLVEFDIGKSHVRISKKALNKTAKPGDIIDYEVELENIGDATAYGAKIYNISLTEVLPENWTIQNATLQYIPTFSTSACYDFSANASAITNSWSVIEPECYGVFKELYDASRGYGYLYDSNYTSVTERDTLYEDDSLRDYHYSSADAILRFDTPFLPNKTVNITLYFFSMDTDYTNFNVSASDNNSTWKNVLNLTVLRGNIVVRSFEFNATNNTIYLKFIRGGNNWFVNKMVIRYTGFANASVNKTMTIPVLAPKQKTILNFKIKVPDYECDGIFPNYANISYRDKEQTLGGDYAKDDVLIQSQAFLNATKEIINKKQNYSLNDVIRFKINVSNVYANSIYNVSLTDDLPCGLNITNNTVAISGNSTPTSCGISGNVCNSNCGMKLNCNLGTLNGSSNIVVYLNATVKECMLQGQHDNYIKAEGRRCNSTYEKHAHVEFSVAEYGELSVTKTSNISASYIVQPGENVTYTVKIGNTGGRNLTVNIADVPPYGFICTNDSSLTNVNVPANSEITRTFNCYVTSNASAGSNVNEVYVNATSADGKIFKQQATAAVTVSKADMSIVKESLTTPVIPGKNVTYRLTITNRGIANASNITIIDTLPNGWTFQGLIDSQEPNCSITNSTPTGSNTVTFVNGSIGKAANNYIPAVCSFEFNALVPENETDGTYYNGFNASYKDNDNTIYNVTQTTGIDQGTNVNVSAGMYVRKESNASSLTGIILQPGDNVTYTITTGNLGSKDLTVNISDVYPTGFICNTTNYSNVNVPANSEITRTFNCHVTSNASAGSNVNEVYVNATSADGKIFKQQASSTVTVGKPEIKIIKEATTDKVVPGSNMTYRITIINEGRAKAKNITITDILPDRWIFKRLTTNTCNITNESQIENTIKFVNGSIDAASNNYQAATCYFEFNVSIPSNESNGIHYNKFNASYMDGDNTTYEIPTQKDNGINVQNLMLSVEKFVNASTAEPGDTVKFIIKVKNIGNEEVNVTLIDEMPDGLAYVNNTAKFVDGANIGNDNISAIANELNISIGNMVQGEEKFVEFNALINDSAREGANRNKIIAKGISENSEVNSTSYAYLTIYKPEINVIKSASQYFVAPGDEVEFTLTILNPSYANLYNLTVNDTLPMGFEYVVGSSTLNGKSIANPTRNPQNATENKRQELIWNYSVNDLSSIKAKTLKILKYSARVVHCNITTSMLNEVSVNGTYGNGNLSVPKTANTSVKIVGMLANATIVKYVNKDVVSWFDILEYTIVIKANETGGSNIHTLTLSDYLPKYLKYINNSANVDGSLQNPEVNGNTTTGQNLTWNLSDNHLSPGQKLTITYRCLVYPGIDKDFNNTVYLNYSDPSTKASYSDISYNALYPDLPGNEIYGQNESVYQTGTVSGTNKGIATSDVCINAKTIKLSKGWNLISLPVKPLNNTIDSVLSQIDGKWTDVFTYGNGRWIYKSEYMNKWFGNLDKMDVGIGYWIKVSEDANLTVIGDEIVDWKINLTKGWNLVGVIGCSDENIGNLAFSNSGKDVTFTDIFGYENRWVYRSEYMNKWFGDLNELRTAKGYWIKVEDNCIVELKS</sequence>
<dbReference type="InterPro" id="IPR051172">
    <property type="entry name" value="Chlamydia_OmcB"/>
</dbReference>
<name>A0A098E8C9_9ZZZZ</name>
<organism evidence="2">
    <name type="scientific">groundwater metagenome</name>
    <dbReference type="NCBI Taxonomy" id="717931"/>
    <lineage>
        <taxon>unclassified sequences</taxon>
        <taxon>metagenomes</taxon>
        <taxon>ecological metagenomes</taxon>
    </lineage>
</organism>
<dbReference type="NCBIfam" id="TIGR04226">
    <property type="entry name" value="RrgB_K2N_iso_D2"/>
    <property type="match status" value="1"/>
</dbReference>
<feature type="domain" description="DUF11" evidence="1">
    <location>
        <begin position="849"/>
        <end position="945"/>
    </location>
</feature>
<dbReference type="Gene3D" id="2.60.40.740">
    <property type="match status" value="4"/>
</dbReference>
<dbReference type="InterPro" id="IPR047589">
    <property type="entry name" value="DUF11_rpt"/>
</dbReference>
<evidence type="ECO:0000313" key="2">
    <source>
        <dbReference type="EMBL" id="CEG11240.1"/>
    </source>
</evidence>
<protein>
    <recommendedName>
        <fullName evidence="1">DUF11 domain-containing protein</fullName>
    </recommendedName>
</protein>
<feature type="domain" description="DUF11" evidence="1">
    <location>
        <begin position="592"/>
        <end position="719"/>
    </location>
</feature>
<proteinExistence type="predicted"/>
<feature type="domain" description="DUF11" evidence="1">
    <location>
        <begin position="984"/>
        <end position="1086"/>
    </location>
</feature>
<dbReference type="NCBIfam" id="TIGR01451">
    <property type="entry name" value="B_ant_repeat"/>
    <property type="match status" value="6"/>
</dbReference>
<dbReference type="InterPro" id="IPR026466">
    <property type="entry name" value="Fim_isopep_form_D2_dom"/>
</dbReference>
<dbReference type="PANTHER" id="PTHR34819:SF3">
    <property type="entry name" value="CELL SURFACE PROTEIN"/>
    <property type="match status" value="1"/>
</dbReference>
<dbReference type="EMBL" id="CCXY01000039">
    <property type="protein sequence ID" value="CEG11240.1"/>
    <property type="molecule type" value="Genomic_DNA"/>
</dbReference>
<dbReference type="PANTHER" id="PTHR34819">
    <property type="entry name" value="LARGE CYSTEINE-RICH PERIPLASMIC PROTEIN OMCB"/>
    <property type="match status" value="1"/>
</dbReference>
<feature type="domain" description="DUF11" evidence="1">
    <location>
        <begin position="1114"/>
        <end position="1234"/>
    </location>
</feature>
<accession>A0A098E8C9</accession>